<gene>
    <name evidence="1" type="ORF">DA73_0224750</name>
</gene>
<protein>
    <submittedName>
        <fullName evidence="1">Uncharacterized protein</fullName>
    </submittedName>
</protein>
<organism evidence="1">
    <name type="scientific">Tolypothrix bouteillei VB521301</name>
    <dbReference type="NCBI Taxonomy" id="1479485"/>
    <lineage>
        <taxon>Bacteria</taxon>
        <taxon>Bacillati</taxon>
        <taxon>Cyanobacteriota</taxon>
        <taxon>Cyanophyceae</taxon>
        <taxon>Nostocales</taxon>
        <taxon>Tolypothrichaceae</taxon>
        <taxon>Tolypothrix</taxon>
    </lineage>
</organism>
<proteinExistence type="predicted"/>
<name>A0A0C1NB63_9CYAN</name>
<dbReference type="AlphaFoldDB" id="A0A0C1NB63"/>
<sequence length="104" mass="11734">METSDRIDRIERQLENLTTLVTQLAAQNQVVAVNTQSNTEAIAQLRESIDVANDRITNNVQQLAGLMARASQRTQGIETQMQEMQANINQILEYLFRQSQNGSN</sequence>
<evidence type="ECO:0000313" key="1">
    <source>
        <dbReference type="EMBL" id="KIE09926.1"/>
    </source>
</evidence>
<comment type="caution">
    <text evidence="1">The sequence shown here is derived from an EMBL/GenBank/DDBJ whole genome shotgun (WGS) entry which is preliminary data.</text>
</comment>
<accession>A0A0C1NB63</accession>
<dbReference type="EMBL" id="JHEG02000053">
    <property type="protein sequence ID" value="KIE09926.1"/>
    <property type="molecule type" value="Genomic_DNA"/>
</dbReference>
<reference evidence="1" key="1">
    <citation type="journal article" date="2015" name="Genome Announc.">
        <title>Draft Genome Sequence of Tolypothrix boutellei Strain VB521301.</title>
        <authorList>
            <person name="Chandrababunaidu M.M."/>
            <person name="Singh D."/>
            <person name="Sen D."/>
            <person name="Bhan S."/>
            <person name="Das S."/>
            <person name="Gupta A."/>
            <person name="Adhikary S.P."/>
            <person name="Tripathy S."/>
        </authorList>
    </citation>
    <scope>NUCLEOTIDE SEQUENCE</scope>
    <source>
        <strain evidence="1">VB521301</strain>
    </source>
</reference>